<proteinExistence type="predicted"/>
<evidence type="ECO:0000313" key="2">
    <source>
        <dbReference type="Proteomes" id="UP000292402"/>
    </source>
</evidence>
<accession>A0A4V1WKX3</accession>
<comment type="caution">
    <text evidence="1">The sequence shown here is derived from an EMBL/GenBank/DDBJ whole genome shotgun (WGS) entry which is preliminary data.</text>
</comment>
<evidence type="ECO:0000313" key="1">
    <source>
        <dbReference type="EMBL" id="RYN23747.1"/>
    </source>
</evidence>
<gene>
    <name evidence="1" type="ORF">AA0114_g12825</name>
</gene>
<sequence>MLSDPGSPKREKKVRLDQKKRKRIVLLEVDNVGVLVEEQGKVIETTVDEMDVLSDNEGRTMRKRLAAN</sequence>
<name>A0A4V1WKX3_9PLEO</name>
<dbReference type="EMBL" id="PDXA01000105">
    <property type="protein sequence ID" value="RYN23747.1"/>
    <property type="molecule type" value="Genomic_DNA"/>
</dbReference>
<protein>
    <submittedName>
        <fullName evidence="1">Uncharacterized protein</fullName>
    </submittedName>
</protein>
<dbReference type="Proteomes" id="UP000292402">
    <property type="component" value="Unassembled WGS sequence"/>
</dbReference>
<reference evidence="2" key="1">
    <citation type="journal article" date="2019" name="bioRxiv">
        <title>Genomics, evolutionary history and diagnostics of the Alternaria alternata species group including apple and Asian pear pathotypes.</title>
        <authorList>
            <person name="Armitage A.D."/>
            <person name="Cockerton H.M."/>
            <person name="Sreenivasaprasad S."/>
            <person name="Woodhall J.W."/>
            <person name="Lane C.R."/>
            <person name="Harrison R.J."/>
            <person name="Clarkson J.P."/>
        </authorList>
    </citation>
    <scope>NUCLEOTIDE SEQUENCE [LARGE SCALE GENOMIC DNA]</scope>
    <source>
        <strain evidence="2">FERA 1082</strain>
    </source>
</reference>
<organism evidence="1 2">
    <name type="scientific">Alternaria tenuissima</name>
    <dbReference type="NCBI Taxonomy" id="119927"/>
    <lineage>
        <taxon>Eukaryota</taxon>
        <taxon>Fungi</taxon>
        <taxon>Dikarya</taxon>
        <taxon>Ascomycota</taxon>
        <taxon>Pezizomycotina</taxon>
        <taxon>Dothideomycetes</taxon>
        <taxon>Pleosporomycetidae</taxon>
        <taxon>Pleosporales</taxon>
        <taxon>Pleosporineae</taxon>
        <taxon>Pleosporaceae</taxon>
        <taxon>Alternaria</taxon>
        <taxon>Alternaria sect. Alternaria</taxon>
        <taxon>Alternaria alternata complex</taxon>
    </lineage>
</organism>
<dbReference type="AlphaFoldDB" id="A0A4V1WKX3"/>